<dbReference type="PANTHER" id="PTHR37031">
    <property type="entry name" value="METALLOPHOSPHATASE BINDING DOMAIN PROTEIN"/>
    <property type="match status" value="1"/>
</dbReference>
<accession>A0A9W7D9Q3</accession>
<dbReference type="Pfam" id="PF09423">
    <property type="entry name" value="PhoD"/>
    <property type="match status" value="1"/>
</dbReference>
<evidence type="ECO:0000313" key="4">
    <source>
        <dbReference type="Proteomes" id="UP001165121"/>
    </source>
</evidence>
<dbReference type="AlphaFoldDB" id="A0A9W7D9Q3"/>
<evidence type="ECO:0000259" key="2">
    <source>
        <dbReference type="Pfam" id="PF09423"/>
    </source>
</evidence>
<name>A0A9W7D9Q3_9STRA</name>
<dbReference type="SUPFAM" id="SSF56300">
    <property type="entry name" value="Metallo-dependent phosphatases"/>
    <property type="match status" value="1"/>
</dbReference>
<feature type="chain" id="PRO_5040757534" evidence="1">
    <location>
        <begin position="25"/>
        <end position="549"/>
    </location>
</feature>
<dbReference type="InterPro" id="IPR029052">
    <property type="entry name" value="Metallo-depent_PP-like"/>
</dbReference>
<dbReference type="Proteomes" id="UP001165121">
    <property type="component" value="Unassembled WGS sequence"/>
</dbReference>
<comment type="caution">
    <text evidence="3">The sequence shown here is derived from an EMBL/GenBank/DDBJ whole genome shotgun (WGS) entry which is preliminary data.</text>
</comment>
<evidence type="ECO:0000313" key="3">
    <source>
        <dbReference type="EMBL" id="GMG14536.1"/>
    </source>
</evidence>
<reference evidence="3" key="1">
    <citation type="submission" date="2023-04" db="EMBL/GenBank/DDBJ databases">
        <title>Phytophthora fragariaefolia NBRC 109709.</title>
        <authorList>
            <person name="Ichikawa N."/>
            <person name="Sato H."/>
            <person name="Tonouchi N."/>
        </authorList>
    </citation>
    <scope>NUCLEOTIDE SEQUENCE</scope>
    <source>
        <strain evidence="3">NBRC 109709</strain>
    </source>
</reference>
<proteinExistence type="predicted"/>
<dbReference type="InterPro" id="IPR018946">
    <property type="entry name" value="PhoD-like_MPP"/>
</dbReference>
<dbReference type="EMBL" id="BSXT01018849">
    <property type="protein sequence ID" value="GMG14536.1"/>
    <property type="molecule type" value="Genomic_DNA"/>
</dbReference>
<dbReference type="InterPro" id="IPR038607">
    <property type="entry name" value="PhoD-like_sf"/>
</dbReference>
<gene>
    <name evidence="3" type="ORF">Pfra01_002913500</name>
</gene>
<keyword evidence="4" id="KW-1185">Reference proteome</keyword>
<evidence type="ECO:0000256" key="1">
    <source>
        <dbReference type="SAM" id="SignalP"/>
    </source>
</evidence>
<dbReference type="PANTHER" id="PTHR37031:SF2">
    <property type="entry name" value="PHOD-LIKE PHOSPHATASE METALLOPHOSPHATASE DOMAIN-CONTAINING PROTEIN"/>
    <property type="match status" value="1"/>
</dbReference>
<organism evidence="3 4">
    <name type="scientific">Phytophthora fragariaefolia</name>
    <dbReference type="NCBI Taxonomy" id="1490495"/>
    <lineage>
        <taxon>Eukaryota</taxon>
        <taxon>Sar</taxon>
        <taxon>Stramenopiles</taxon>
        <taxon>Oomycota</taxon>
        <taxon>Peronosporomycetes</taxon>
        <taxon>Peronosporales</taxon>
        <taxon>Peronosporaceae</taxon>
        <taxon>Phytophthora</taxon>
    </lineage>
</organism>
<sequence length="549" mass="62130">MAGSRWLLALLCASLQVAAAAVAAQSITAAVEDSLLLVVGDVTASTARILYDQVPPSASKMHVRVHQTMARVQEELASSAVFQALDVPLVGSGGQPRVLALKNLEPGRRYVVQIEMDEPKETATAMFHTAREKQGDQRTDRVLVVSCDRFVDDHDDVMMERLAADVEAHDDALASSSVHFGMAHLGDQIYADAGELSIKVVPFPLKEMENMSLRRARYEAILNEFRGIYRKTFGRIAAQRVLRVGAHWMLPDDHEIINNFNFELVQKAFRGPSDPLLTEEERERFMALQLHCRAGLQAYYEFQYQLYHYFPWKSVDFLEDALGDIIRAYPVHFAVELQQLKLLFLDVRFERSFFDPSRAEDLTKLISDKQRLFMNEALQTWTQGDQSAVVVFASMPLFFQSAFSAAIAHIVEHETYPGLVEQRSGLEDLYQVFQGYNQRQQLESDKVLPLVRLLVGGDLHMMARSRVCGTHPENPGCLDHLITSGITNGSTSIQDTKLIPYYYLITQLTPIFEIAYSWARHVPLLSSLLPRSSPWYIEYDSVYLGRNYG</sequence>
<keyword evidence="1" id="KW-0732">Signal</keyword>
<feature type="domain" description="PhoD-like phosphatase metallophosphatase" evidence="2">
    <location>
        <begin position="177"/>
        <end position="303"/>
    </location>
</feature>
<dbReference type="Gene3D" id="3.60.21.70">
    <property type="entry name" value="PhoD-like phosphatase"/>
    <property type="match status" value="1"/>
</dbReference>
<dbReference type="OrthoDB" id="2419400at2759"/>
<feature type="signal peptide" evidence="1">
    <location>
        <begin position="1"/>
        <end position="24"/>
    </location>
</feature>
<protein>
    <submittedName>
        <fullName evidence="3">Unnamed protein product</fullName>
    </submittedName>
</protein>